<feature type="transmembrane region" description="Helical" evidence="8">
    <location>
        <begin position="29"/>
        <end position="51"/>
    </location>
</feature>
<comment type="similarity">
    <text evidence="2">Belongs to the binding-protein-dependent transport system permease family. HisMQ subfamily.</text>
</comment>
<comment type="caution">
    <text evidence="10">The sequence shown here is derived from an EMBL/GenBank/DDBJ whole genome shotgun (WGS) entry which is preliminary data.</text>
</comment>
<dbReference type="InterPro" id="IPR010065">
    <property type="entry name" value="AA_ABC_transptr_permease_3TM"/>
</dbReference>
<dbReference type="GO" id="GO:0022857">
    <property type="term" value="F:transmembrane transporter activity"/>
    <property type="evidence" value="ECO:0007669"/>
    <property type="project" value="InterPro"/>
</dbReference>
<keyword evidence="6 8" id="KW-1133">Transmembrane helix</keyword>
<evidence type="ECO:0000256" key="6">
    <source>
        <dbReference type="ARBA" id="ARBA00022989"/>
    </source>
</evidence>
<keyword evidence="3 8" id="KW-0813">Transport</keyword>
<dbReference type="EMBL" id="VWPK01000073">
    <property type="protein sequence ID" value="KAA5608656.1"/>
    <property type="molecule type" value="Genomic_DNA"/>
</dbReference>
<dbReference type="InterPro" id="IPR043429">
    <property type="entry name" value="ArtM/GltK/GlnP/TcyL/YhdX-like"/>
</dbReference>
<keyword evidence="5 8" id="KW-0812">Transmembrane</keyword>
<dbReference type="PANTHER" id="PTHR30614">
    <property type="entry name" value="MEMBRANE COMPONENT OF AMINO ACID ABC TRANSPORTER"/>
    <property type="match status" value="1"/>
</dbReference>
<name>A0A5M6IK71_9PROT</name>
<accession>A0A5M6IK71</accession>
<sequence>MSDLAAAPRAWLQPLLSGVNSLGGSWRRALFGTPLNTALTLGCLALLAWAVPPLLRWTILDATWAGNAEACAARGGACWAFIVEKLRFITFGPYPAGQRWQAAMATILLLALVVASCVPRLWHRLLPPAWVAVIALAVVLMTGSLTGPVVASDKWGGMPLTILLCVVGLAGAFPLAVLLAIGRRSNMRVVRLLATACIEVVRGLPLIAVLYIATLLVPLMLPPGLVLDKLLRTQAGIILFAAAYMAEIIRAGLQGVPVGQYEAARALGLGFWPMMRLVVLPQALRTVIPAFVTLGIGILQDTTLVVTIGLFDFLNAARTAASDQDWLGFYDEAFSFAAVVYFVLCFIASRYSLWLERRLRPGG</sequence>
<feature type="transmembrane region" description="Helical" evidence="8">
    <location>
        <begin position="129"/>
        <end position="151"/>
    </location>
</feature>
<dbReference type="PROSITE" id="PS50928">
    <property type="entry name" value="ABC_TM1"/>
    <property type="match status" value="1"/>
</dbReference>
<organism evidence="10 11">
    <name type="scientific">Rhodovastum atsumiense</name>
    <dbReference type="NCBI Taxonomy" id="504468"/>
    <lineage>
        <taxon>Bacteria</taxon>
        <taxon>Pseudomonadati</taxon>
        <taxon>Pseudomonadota</taxon>
        <taxon>Alphaproteobacteria</taxon>
        <taxon>Acetobacterales</taxon>
        <taxon>Acetobacteraceae</taxon>
        <taxon>Rhodovastum</taxon>
    </lineage>
</organism>
<dbReference type="GO" id="GO:0006865">
    <property type="term" value="P:amino acid transport"/>
    <property type="evidence" value="ECO:0007669"/>
    <property type="project" value="TreeGrafter"/>
</dbReference>
<feature type="transmembrane region" description="Helical" evidence="8">
    <location>
        <begin position="274"/>
        <end position="299"/>
    </location>
</feature>
<protein>
    <submittedName>
        <fullName evidence="10">Amino acid ABC transporter permease</fullName>
    </submittedName>
</protein>
<keyword evidence="11" id="KW-1185">Reference proteome</keyword>
<gene>
    <name evidence="10" type="ORF">F1189_28010</name>
</gene>
<evidence type="ECO:0000313" key="10">
    <source>
        <dbReference type="EMBL" id="KAA5608656.1"/>
    </source>
</evidence>
<keyword evidence="4" id="KW-1003">Cell membrane</keyword>
<dbReference type="Gene3D" id="1.10.3720.10">
    <property type="entry name" value="MetI-like"/>
    <property type="match status" value="1"/>
</dbReference>
<evidence type="ECO:0000256" key="4">
    <source>
        <dbReference type="ARBA" id="ARBA00022475"/>
    </source>
</evidence>
<evidence type="ECO:0000256" key="2">
    <source>
        <dbReference type="ARBA" id="ARBA00010072"/>
    </source>
</evidence>
<evidence type="ECO:0000313" key="11">
    <source>
        <dbReference type="Proteomes" id="UP000325255"/>
    </source>
</evidence>
<feature type="transmembrane region" description="Helical" evidence="8">
    <location>
        <begin position="100"/>
        <end position="122"/>
    </location>
</feature>
<dbReference type="GO" id="GO:0043190">
    <property type="term" value="C:ATP-binding cassette (ABC) transporter complex"/>
    <property type="evidence" value="ECO:0007669"/>
    <property type="project" value="InterPro"/>
</dbReference>
<dbReference type="OrthoDB" id="9771188at2"/>
<keyword evidence="7 8" id="KW-0472">Membrane</keyword>
<proteinExistence type="inferred from homology"/>
<dbReference type="InterPro" id="IPR000515">
    <property type="entry name" value="MetI-like"/>
</dbReference>
<evidence type="ECO:0000256" key="8">
    <source>
        <dbReference type="RuleBase" id="RU363032"/>
    </source>
</evidence>
<dbReference type="Pfam" id="PF00528">
    <property type="entry name" value="BPD_transp_1"/>
    <property type="match status" value="1"/>
</dbReference>
<evidence type="ECO:0000256" key="1">
    <source>
        <dbReference type="ARBA" id="ARBA00004429"/>
    </source>
</evidence>
<dbReference type="Proteomes" id="UP000325255">
    <property type="component" value="Unassembled WGS sequence"/>
</dbReference>
<dbReference type="CDD" id="cd06261">
    <property type="entry name" value="TM_PBP2"/>
    <property type="match status" value="1"/>
</dbReference>
<evidence type="ECO:0000256" key="5">
    <source>
        <dbReference type="ARBA" id="ARBA00022692"/>
    </source>
</evidence>
<dbReference type="AlphaFoldDB" id="A0A5M6IK71"/>
<dbReference type="RefSeq" id="WP_150045182.1">
    <property type="nucleotide sequence ID" value="NZ_OW485601.1"/>
</dbReference>
<feature type="domain" description="ABC transmembrane type-1" evidence="9">
    <location>
        <begin position="158"/>
        <end position="352"/>
    </location>
</feature>
<dbReference type="InterPro" id="IPR035906">
    <property type="entry name" value="MetI-like_sf"/>
</dbReference>
<evidence type="ECO:0000259" key="9">
    <source>
        <dbReference type="PROSITE" id="PS50928"/>
    </source>
</evidence>
<feature type="transmembrane region" description="Helical" evidence="8">
    <location>
        <begin position="233"/>
        <end position="253"/>
    </location>
</feature>
<feature type="transmembrane region" description="Helical" evidence="8">
    <location>
        <begin position="203"/>
        <end position="221"/>
    </location>
</feature>
<evidence type="ECO:0000256" key="7">
    <source>
        <dbReference type="ARBA" id="ARBA00023136"/>
    </source>
</evidence>
<evidence type="ECO:0000256" key="3">
    <source>
        <dbReference type="ARBA" id="ARBA00022448"/>
    </source>
</evidence>
<dbReference type="NCBIfam" id="TIGR01726">
    <property type="entry name" value="HEQRo_perm_3TM"/>
    <property type="match status" value="1"/>
</dbReference>
<feature type="transmembrane region" description="Helical" evidence="8">
    <location>
        <begin position="333"/>
        <end position="353"/>
    </location>
</feature>
<dbReference type="PANTHER" id="PTHR30614:SF41">
    <property type="entry name" value="INNER MEMBRANE AMINO-ACID ABC TRANSPORTER PERMEASE PROTEIN YHDY"/>
    <property type="match status" value="1"/>
</dbReference>
<reference evidence="10 11" key="1">
    <citation type="submission" date="2019-09" db="EMBL/GenBank/DDBJ databases">
        <title>Genome sequence of Rhodovastum atsumiense, a diverse member of the Acetobacteraceae family of non-sulfur purple photosynthetic bacteria.</title>
        <authorList>
            <person name="Meyer T."/>
            <person name="Kyndt J."/>
        </authorList>
    </citation>
    <scope>NUCLEOTIDE SEQUENCE [LARGE SCALE GENOMIC DNA]</scope>
    <source>
        <strain evidence="10 11">DSM 21279</strain>
    </source>
</reference>
<feature type="transmembrane region" description="Helical" evidence="8">
    <location>
        <begin position="157"/>
        <end position="182"/>
    </location>
</feature>
<comment type="subcellular location">
    <subcellularLocation>
        <location evidence="1">Cell inner membrane</location>
        <topology evidence="1">Multi-pass membrane protein</topology>
    </subcellularLocation>
    <subcellularLocation>
        <location evidence="8">Cell membrane</location>
        <topology evidence="8">Multi-pass membrane protein</topology>
    </subcellularLocation>
</comment>
<dbReference type="SUPFAM" id="SSF161098">
    <property type="entry name" value="MetI-like"/>
    <property type="match status" value="1"/>
</dbReference>